<dbReference type="InterPro" id="IPR004527">
    <property type="entry name" value="Glu-tRNA-ligase_bac/mito"/>
</dbReference>
<dbReference type="InterPro" id="IPR001412">
    <property type="entry name" value="aa-tRNA-synth_I_CS"/>
</dbReference>
<sequence length="482" mass="55559">MSNMRLRFPPSPTGKIHVGNIRTALFNWIWARKNNGELVLRLEDTDAERSTKEFEDVIIQELNWLGLDVDEGVGVGGEYGPYRQSERKDLYTQYINQLLEENKAYKCYCSQEELDEMREKQKAAGEIPHYDGRCRYAEDKDTDDFVVRFKMPQTNEKIVVDDLIRGRVEFNSEEFDDFVIKKSDGMATYNFAVVIDDALMKISQVIRGEDHLSNTPKQIMIYKALDFDLPKFAHLPLILDEDKAKLKKRSDDDAVYVGEFRRKGYLPEALFNFLALLGWSPGDEKEIMNKDEIIKKFDLTRVNKSGAVFDIEKLNWMNNQYIQDMDLDRLYELATPYLIEAGYIESKNDIEKNRLLKILDLTRDGLDYLEQLPSEAELFFTGLEFEDIENAKNEINDPEVKEVLNGLIEELGALDHFSSDNISSVFNKVRKETGVGGRKFYHPLRVALTGRGSGPDLVSFSEIMGKEEIINRLNKSLELVAS</sequence>
<dbReference type="Gene3D" id="3.40.50.620">
    <property type="entry name" value="HUPs"/>
    <property type="match status" value="1"/>
</dbReference>
<dbReference type="GO" id="GO:0005829">
    <property type="term" value="C:cytosol"/>
    <property type="evidence" value="ECO:0007669"/>
    <property type="project" value="TreeGrafter"/>
</dbReference>
<evidence type="ECO:0000256" key="8">
    <source>
        <dbReference type="ARBA" id="ARBA00022917"/>
    </source>
</evidence>
<gene>
    <name evidence="11" type="primary">gltX</name>
    <name evidence="14" type="ORF">I0Q91_12950</name>
</gene>
<dbReference type="GO" id="GO:0004818">
    <property type="term" value="F:glutamate-tRNA ligase activity"/>
    <property type="evidence" value="ECO:0007669"/>
    <property type="project" value="UniProtKB-UniRule"/>
</dbReference>
<evidence type="ECO:0000313" key="15">
    <source>
        <dbReference type="Proteomes" id="UP000621436"/>
    </source>
</evidence>
<comment type="catalytic activity">
    <reaction evidence="10 11">
        <text>tRNA(Glu) + L-glutamate + ATP = L-glutamyl-tRNA(Glu) + AMP + diphosphate</text>
        <dbReference type="Rhea" id="RHEA:23540"/>
        <dbReference type="Rhea" id="RHEA-COMP:9663"/>
        <dbReference type="Rhea" id="RHEA-COMP:9680"/>
        <dbReference type="ChEBI" id="CHEBI:29985"/>
        <dbReference type="ChEBI" id="CHEBI:30616"/>
        <dbReference type="ChEBI" id="CHEBI:33019"/>
        <dbReference type="ChEBI" id="CHEBI:78442"/>
        <dbReference type="ChEBI" id="CHEBI:78520"/>
        <dbReference type="ChEBI" id="CHEBI:456215"/>
        <dbReference type="EC" id="6.1.1.17"/>
    </reaction>
</comment>
<comment type="subcellular location">
    <subcellularLocation>
        <location evidence="1 11">Cytoplasm</location>
    </subcellularLocation>
</comment>
<keyword evidence="9 11" id="KW-0030">Aminoacyl-tRNA synthetase</keyword>
<evidence type="ECO:0000256" key="6">
    <source>
        <dbReference type="ARBA" id="ARBA00022741"/>
    </source>
</evidence>
<name>A0A931AS62_9FIRM</name>
<dbReference type="SUPFAM" id="SSF48163">
    <property type="entry name" value="An anticodon-binding domain of class I aminoacyl-tRNA synthetases"/>
    <property type="match status" value="1"/>
</dbReference>
<dbReference type="InterPro" id="IPR049940">
    <property type="entry name" value="GluQ/Sye"/>
</dbReference>
<dbReference type="CDD" id="cd00808">
    <property type="entry name" value="GluRS_core"/>
    <property type="match status" value="1"/>
</dbReference>
<dbReference type="Gene3D" id="1.10.10.350">
    <property type="match status" value="1"/>
</dbReference>
<feature type="binding site" evidence="11">
    <location>
        <position position="248"/>
    </location>
    <ligand>
        <name>ATP</name>
        <dbReference type="ChEBI" id="CHEBI:30616"/>
    </ligand>
</feature>
<dbReference type="GO" id="GO:0005524">
    <property type="term" value="F:ATP binding"/>
    <property type="evidence" value="ECO:0007669"/>
    <property type="project" value="UniProtKB-UniRule"/>
</dbReference>
<dbReference type="FunFam" id="3.40.50.620:FF:000007">
    <property type="entry name" value="Glutamate--tRNA ligase"/>
    <property type="match status" value="1"/>
</dbReference>
<dbReference type="SUPFAM" id="SSF52374">
    <property type="entry name" value="Nucleotidylyl transferase"/>
    <property type="match status" value="1"/>
</dbReference>
<dbReference type="Pfam" id="PF19269">
    <property type="entry name" value="Anticodon_2"/>
    <property type="match status" value="1"/>
</dbReference>
<dbReference type="InterPro" id="IPR014729">
    <property type="entry name" value="Rossmann-like_a/b/a_fold"/>
</dbReference>
<evidence type="ECO:0000256" key="1">
    <source>
        <dbReference type="ARBA" id="ARBA00004496"/>
    </source>
</evidence>
<dbReference type="EC" id="6.1.1.17" evidence="11"/>
<accession>A0A931AS62</accession>
<keyword evidence="15" id="KW-1185">Reference proteome</keyword>
<protein>
    <recommendedName>
        <fullName evidence="11">Glutamate--tRNA ligase</fullName>
        <ecNumber evidence="11">6.1.1.17</ecNumber>
    </recommendedName>
    <alternativeName>
        <fullName evidence="11">Glutamyl-tRNA synthetase</fullName>
        <shortName evidence="11">GluRS</shortName>
    </alternativeName>
</protein>
<reference evidence="14" key="1">
    <citation type="submission" date="2020-11" db="EMBL/GenBank/DDBJ databases">
        <title>Halonatronomonas betainensis gen. nov., sp. nov. a novel haloalkaliphilic representative of the family Halanaerobiacae capable of betaine degradation.</title>
        <authorList>
            <person name="Boltyanskaya Y."/>
            <person name="Kevbrin V."/>
            <person name="Detkova E."/>
            <person name="Grouzdev D.S."/>
            <person name="Koziaeva V."/>
            <person name="Zhilina T."/>
        </authorList>
    </citation>
    <scope>NUCLEOTIDE SEQUENCE</scope>
    <source>
        <strain evidence="14">Z-7014</strain>
    </source>
</reference>
<keyword evidence="8 11" id="KW-0648">Protein biosynthesis</keyword>
<dbReference type="InterPro" id="IPR000924">
    <property type="entry name" value="Glu/Gln-tRNA-synth"/>
</dbReference>
<feature type="short sequence motif" description="'HIGH' region" evidence="11">
    <location>
        <begin position="10"/>
        <end position="20"/>
    </location>
</feature>
<evidence type="ECO:0000256" key="5">
    <source>
        <dbReference type="ARBA" id="ARBA00022598"/>
    </source>
</evidence>
<dbReference type="EMBL" id="JADPIE010000009">
    <property type="protein sequence ID" value="MBF8437992.1"/>
    <property type="molecule type" value="Genomic_DNA"/>
</dbReference>
<dbReference type="GO" id="GO:0008270">
    <property type="term" value="F:zinc ion binding"/>
    <property type="evidence" value="ECO:0007669"/>
    <property type="project" value="InterPro"/>
</dbReference>
<evidence type="ECO:0000256" key="2">
    <source>
        <dbReference type="ARBA" id="ARBA00007894"/>
    </source>
</evidence>
<keyword evidence="6 11" id="KW-0547">Nucleotide-binding</keyword>
<dbReference type="HAMAP" id="MF_00022">
    <property type="entry name" value="Glu_tRNA_synth_type1"/>
    <property type="match status" value="1"/>
</dbReference>
<comment type="caution">
    <text evidence="11">Lacks conserved residue(s) required for the propagation of feature annotation.</text>
</comment>
<dbReference type="InterPro" id="IPR033910">
    <property type="entry name" value="GluRS_core"/>
</dbReference>
<dbReference type="InterPro" id="IPR008925">
    <property type="entry name" value="aa_tRNA-synth_I_cd-bd_sf"/>
</dbReference>
<dbReference type="InterPro" id="IPR020751">
    <property type="entry name" value="aa-tRNA-synth_I_codon-bd_sub2"/>
</dbReference>
<feature type="domain" description="Aminoacyl-tRNA synthetase class I anticodon-binding" evidence="13">
    <location>
        <begin position="329"/>
        <end position="476"/>
    </location>
</feature>
<dbReference type="NCBIfam" id="TIGR00464">
    <property type="entry name" value="gltX_bact"/>
    <property type="match status" value="1"/>
</dbReference>
<keyword evidence="7 11" id="KW-0067">ATP-binding</keyword>
<dbReference type="GO" id="GO:0000049">
    <property type="term" value="F:tRNA binding"/>
    <property type="evidence" value="ECO:0007669"/>
    <property type="project" value="InterPro"/>
</dbReference>
<dbReference type="Pfam" id="PF00749">
    <property type="entry name" value="tRNA-synt_1c"/>
    <property type="match status" value="1"/>
</dbReference>
<organism evidence="14 15">
    <name type="scientific">Halonatronomonas betaini</name>
    <dbReference type="NCBI Taxonomy" id="2778430"/>
    <lineage>
        <taxon>Bacteria</taxon>
        <taxon>Bacillati</taxon>
        <taxon>Bacillota</taxon>
        <taxon>Clostridia</taxon>
        <taxon>Halanaerobiales</taxon>
        <taxon>Halarsenatibacteraceae</taxon>
        <taxon>Halonatronomonas</taxon>
    </lineage>
</organism>
<dbReference type="PROSITE" id="PS00178">
    <property type="entry name" value="AA_TRNA_LIGASE_I"/>
    <property type="match status" value="1"/>
</dbReference>
<evidence type="ECO:0000259" key="13">
    <source>
        <dbReference type="Pfam" id="PF19269"/>
    </source>
</evidence>
<dbReference type="AlphaFoldDB" id="A0A931AS62"/>
<proteinExistence type="inferred from homology"/>
<dbReference type="PANTHER" id="PTHR43311">
    <property type="entry name" value="GLUTAMATE--TRNA LIGASE"/>
    <property type="match status" value="1"/>
</dbReference>
<dbReference type="RefSeq" id="WP_270455065.1">
    <property type="nucleotide sequence ID" value="NZ_JADPIE010000009.1"/>
</dbReference>
<evidence type="ECO:0000256" key="10">
    <source>
        <dbReference type="ARBA" id="ARBA00048351"/>
    </source>
</evidence>
<comment type="function">
    <text evidence="11">Catalyzes the attachment of glutamate to tRNA(Glu) in a two-step reaction: glutamate is first activated by ATP to form Glu-AMP and then transferred to the acceptor end of tRNA(Glu).</text>
</comment>
<feature type="domain" description="Glutamyl/glutaminyl-tRNA synthetase class Ib catalytic" evidence="12">
    <location>
        <begin position="4"/>
        <end position="316"/>
    </location>
</feature>
<keyword evidence="4 11" id="KW-0963">Cytoplasm</keyword>
<evidence type="ECO:0000259" key="12">
    <source>
        <dbReference type="Pfam" id="PF00749"/>
    </source>
</evidence>
<comment type="similarity">
    <text evidence="2 11">Belongs to the class-I aminoacyl-tRNA synthetase family. Glutamate--tRNA ligase type 1 subfamily.</text>
</comment>
<evidence type="ECO:0000256" key="3">
    <source>
        <dbReference type="ARBA" id="ARBA00011245"/>
    </source>
</evidence>
<evidence type="ECO:0000256" key="4">
    <source>
        <dbReference type="ARBA" id="ARBA00022490"/>
    </source>
</evidence>
<dbReference type="PANTHER" id="PTHR43311:SF2">
    <property type="entry name" value="GLUTAMATE--TRNA LIGASE, MITOCHONDRIAL-RELATED"/>
    <property type="match status" value="1"/>
</dbReference>
<comment type="subunit">
    <text evidence="3 11">Monomer.</text>
</comment>
<evidence type="ECO:0000256" key="9">
    <source>
        <dbReference type="ARBA" id="ARBA00023146"/>
    </source>
</evidence>
<keyword evidence="5 11" id="KW-0436">Ligase</keyword>
<dbReference type="GO" id="GO:0006424">
    <property type="term" value="P:glutamyl-tRNA aminoacylation"/>
    <property type="evidence" value="ECO:0007669"/>
    <property type="project" value="UniProtKB-UniRule"/>
</dbReference>
<comment type="caution">
    <text evidence="14">The sequence shown here is derived from an EMBL/GenBank/DDBJ whole genome shotgun (WGS) entry which is preliminary data.</text>
</comment>
<dbReference type="PRINTS" id="PR00987">
    <property type="entry name" value="TRNASYNTHGLU"/>
</dbReference>
<evidence type="ECO:0000256" key="7">
    <source>
        <dbReference type="ARBA" id="ARBA00022840"/>
    </source>
</evidence>
<dbReference type="Proteomes" id="UP000621436">
    <property type="component" value="Unassembled WGS sequence"/>
</dbReference>
<evidence type="ECO:0000313" key="14">
    <source>
        <dbReference type="EMBL" id="MBF8437992.1"/>
    </source>
</evidence>
<evidence type="ECO:0000256" key="11">
    <source>
        <dbReference type="HAMAP-Rule" id="MF_00022"/>
    </source>
</evidence>
<dbReference type="InterPro" id="IPR020058">
    <property type="entry name" value="Glu/Gln-tRNA-synth_Ib_cat-dom"/>
</dbReference>
<dbReference type="InterPro" id="IPR045462">
    <property type="entry name" value="aa-tRNA-synth_I_cd-bd"/>
</dbReference>